<dbReference type="SUPFAM" id="SSF103473">
    <property type="entry name" value="MFS general substrate transporter"/>
    <property type="match status" value="1"/>
</dbReference>
<dbReference type="InterPro" id="IPR002591">
    <property type="entry name" value="Phosphodiest/P_Trfase"/>
</dbReference>
<keyword evidence="5" id="KW-1185">Reference proteome</keyword>
<feature type="transmembrane region" description="Helical" evidence="2">
    <location>
        <begin position="318"/>
        <end position="339"/>
    </location>
</feature>
<evidence type="ECO:0000256" key="1">
    <source>
        <dbReference type="ARBA" id="ARBA00004141"/>
    </source>
</evidence>
<gene>
    <name evidence="4" type="ORF">FOZ63_021049</name>
</gene>
<feature type="transmembrane region" description="Helical" evidence="2">
    <location>
        <begin position="419"/>
        <end position="438"/>
    </location>
</feature>
<dbReference type="GO" id="GO:0022857">
    <property type="term" value="F:transmembrane transporter activity"/>
    <property type="evidence" value="ECO:0007669"/>
    <property type="project" value="InterPro"/>
</dbReference>
<dbReference type="CDD" id="cd16018">
    <property type="entry name" value="Enpp"/>
    <property type="match status" value="1"/>
</dbReference>
<comment type="caution">
    <text evidence="4">The sequence shown here is derived from an EMBL/GenBank/DDBJ whole genome shotgun (WGS) entry which is preliminary data.</text>
</comment>
<name>A0A7J6UN22_PEROL</name>
<dbReference type="InterPro" id="IPR036259">
    <property type="entry name" value="MFS_trans_sf"/>
</dbReference>
<dbReference type="PROSITE" id="PS50850">
    <property type="entry name" value="MFS"/>
    <property type="match status" value="1"/>
</dbReference>
<dbReference type="AlphaFoldDB" id="A0A7J6UN22"/>
<dbReference type="EMBL" id="JABANO010001442">
    <property type="protein sequence ID" value="KAF4758436.1"/>
    <property type="molecule type" value="Genomic_DNA"/>
</dbReference>
<dbReference type="PANTHER" id="PTHR10151">
    <property type="entry name" value="ECTONUCLEOTIDE PYROPHOSPHATASE/PHOSPHODIESTERASE"/>
    <property type="match status" value="1"/>
</dbReference>
<dbReference type="Gene3D" id="1.20.1250.20">
    <property type="entry name" value="MFS general substrate transporter like domains"/>
    <property type="match status" value="1"/>
</dbReference>
<feature type="transmembrane region" description="Helical" evidence="2">
    <location>
        <begin position="512"/>
        <end position="532"/>
    </location>
</feature>
<evidence type="ECO:0000256" key="2">
    <source>
        <dbReference type="SAM" id="Phobius"/>
    </source>
</evidence>
<feature type="transmembrane region" description="Helical" evidence="2">
    <location>
        <begin position="450"/>
        <end position="468"/>
    </location>
</feature>
<dbReference type="InterPro" id="IPR017850">
    <property type="entry name" value="Alkaline_phosphatase_core_sf"/>
</dbReference>
<evidence type="ECO:0000313" key="4">
    <source>
        <dbReference type="EMBL" id="KAF4758436.1"/>
    </source>
</evidence>
<feature type="transmembrane region" description="Helical" evidence="2">
    <location>
        <begin position="223"/>
        <end position="246"/>
    </location>
</feature>
<feature type="domain" description="Major facilitator superfamily (MFS) profile" evidence="3">
    <location>
        <begin position="151"/>
        <end position="603"/>
    </location>
</feature>
<feature type="transmembrane region" description="Helical" evidence="2">
    <location>
        <begin position="192"/>
        <end position="211"/>
    </location>
</feature>
<feature type="transmembrane region" description="Helical" evidence="2">
    <location>
        <begin position="252"/>
        <end position="274"/>
    </location>
</feature>
<sequence>KLEPPRTLTEEATTMWCEVQESRYNWNGCIEESKELSGMKKEDLLDLYDLFFSKEKRRVFSVALAGSGSKYTYEAEQKSFQSMEGVTLADSVQEFRGSSHYLENPSLRGNKSAEYMESGEKGRKTEKAVNSAVEQEGVSMRAVLLGENWRQIVVLLISGFLINADQNAASPNFHAIGDDFEIYDQSQRDWKLGGMVQMGFFIIGGISSIIAGPLADQYAARRFHILAFATAIAGSASLLTACVPSGSSGFLYFLLCRITTGVSVGGSLPVLFSIASELVPPTQRNMLCAILGTTSSSGAAIGQAFSGWMGPDYGWRKVYIMLSAPTLLTAIILLAMIVLRKVGNKKKSRHYLPVETRPPTNPGALSPRRAEAARAWYGVQGAESSAPWEGDASGQARFRLADLTMSKFSAVLEVPTNRILFTQSLPGCMAWSVVSTFLPDFLSTDLGFTVHQATGVLIAFGISCLVFSMAGGDIGQRIYNNRRQDLPKFIAITNLLAPVPMVFMLRGYSNPALWASLGGLAAISGPNIKGILMNVNPAKTRGTVFAAFTLMDDLGKGLGPAIVCLVVWLVGDRVTAFTLAFCLWGVCGLILSLAQQTIVDDSTAVELVNAADESREMDAFDIMDGFRWDYYGNTSTPNLDYFNEKGVQALHLINAFTTVTFPNHWTLVTGAWQETHGIVSNEMWDPNLGERFFMNTTKSDFFQEAEPIWGTTSRLGIKSVCINWVGCDKVVQGLRPTYNYPYNQSLGFHERVNKLIDVMVEDQDVRLGLLTPPGTNVERFDAILWTSASVGFSVIVGAHEKGVGSQRYFEEPDHSGHQYGPGTAETLAAVRRVDSAIGVLRGRISEIQGEVNVILTSDHGMAWATNPGINLANGIDPNM</sequence>
<dbReference type="PANTHER" id="PTHR10151:SF120">
    <property type="entry name" value="BIS(5'-ADENOSYL)-TRIPHOSPHATASE"/>
    <property type="match status" value="1"/>
</dbReference>
<dbReference type="GO" id="GO:0016020">
    <property type="term" value="C:membrane"/>
    <property type="evidence" value="ECO:0007669"/>
    <property type="project" value="UniProtKB-SubCell"/>
</dbReference>
<dbReference type="InterPro" id="IPR011701">
    <property type="entry name" value="MFS"/>
</dbReference>
<dbReference type="Pfam" id="PF01663">
    <property type="entry name" value="Phosphodiest"/>
    <property type="match status" value="1"/>
</dbReference>
<protein>
    <recommendedName>
        <fullName evidence="3">Major facilitator superfamily (MFS) profile domain-containing protein</fullName>
    </recommendedName>
</protein>
<dbReference type="Pfam" id="PF07690">
    <property type="entry name" value="MFS_1"/>
    <property type="match status" value="1"/>
</dbReference>
<feature type="non-terminal residue" evidence="4">
    <location>
        <position position="1"/>
    </location>
</feature>
<evidence type="ECO:0000313" key="5">
    <source>
        <dbReference type="Proteomes" id="UP000553632"/>
    </source>
</evidence>
<organism evidence="4 5">
    <name type="scientific">Perkinsus olseni</name>
    <name type="common">Perkinsus atlanticus</name>
    <dbReference type="NCBI Taxonomy" id="32597"/>
    <lineage>
        <taxon>Eukaryota</taxon>
        <taxon>Sar</taxon>
        <taxon>Alveolata</taxon>
        <taxon>Perkinsozoa</taxon>
        <taxon>Perkinsea</taxon>
        <taxon>Perkinsida</taxon>
        <taxon>Perkinsidae</taxon>
        <taxon>Perkinsus</taxon>
    </lineage>
</organism>
<proteinExistence type="predicted"/>
<feature type="transmembrane region" description="Helical" evidence="2">
    <location>
        <begin position="544"/>
        <end position="570"/>
    </location>
</feature>
<dbReference type="Gene3D" id="3.40.720.10">
    <property type="entry name" value="Alkaline Phosphatase, subunit A"/>
    <property type="match status" value="2"/>
</dbReference>
<accession>A0A7J6UN22</accession>
<evidence type="ECO:0000259" key="3">
    <source>
        <dbReference type="PROSITE" id="PS50850"/>
    </source>
</evidence>
<dbReference type="Proteomes" id="UP000553632">
    <property type="component" value="Unassembled WGS sequence"/>
</dbReference>
<dbReference type="InterPro" id="IPR020846">
    <property type="entry name" value="MFS_dom"/>
</dbReference>
<keyword evidence="2" id="KW-1133">Transmembrane helix</keyword>
<reference evidence="4 5" key="1">
    <citation type="submission" date="2020-04" db="EMBL/GenBank/DDBJ databases">
        <title>Perkinsus olseni comparative genomics.</title>
        <authorList>
            <person name="Bogema D.R."/>
        </authorList>
    </citation>
    <scope>NUCLEOTIDE SEQUENCE [LARGE SCALE GENOMIC DNA]</scope>
    <source>
        <strain evidence="4 5">ATCC PRA-207</strain>
    </source>
</reference>
<keyword evidence="2" id="KW-0472">Membrane</keyword>
<dbReference type="Gene3D" id="3.30.830.10">
    <property type="entry name" value="Metalloenzyme, LuxS/M16 peptidase-like"/>
    <property type="match status" value="1"/>
</dbReference>
<dbReference type="SUPFAM" id="SSF53649">
    <property type="entry name" value="Alkaline phosphatase-like"/>
    <property type="match status" value="1"/>
</dbReference>
<feature type="transmembrane region" description="Helical" evidence="2">
    <location>
        <begin position="576"/>
        <end position="594"/>
    </location>
</feature>
<keyword evidence="2" id="KW-0812">Transmembrane</keyword>
<dbReference type="GO" id="GO:0016787">
    <property type="term" value="F:hydrolase activity"/>
    <property type="evidence" value="ECO:0007669"/>
    <property type="project" value="UniProtKB-ARBA"/>
</dbReference>
<comment type="subcellular location">
    <subcellularLocation>
        <location evidence="1">Membrane</location>
        <topology evidence="1">Multi-pass membrane protein</topology>
    </subcellularLocation>
</comment>